<dbReference type="Pfam" id="PF00155">
    <property type="entry name" value="Aminotran_1_2"/>
    <property type="match status" value="1"/>
</dbReference>
<keyword evidence="8" id="KW-1185">Reference proteome</keyword>
<comment type="caution">
    <text evidence="7">The sequence shown here is derived from an EMBL/GenBank/DDBJ whole genome shotgun (WGS) entry which is preliminary data.</text>
</comment>
<evidence type="ECO:0000259" key="6">
    <source>
        <dbReference type="PROSITE" id="PS50949"/>
    </source>
</evidence>
<dbReference type="PANTHER" id="PTHR46577">
    <property type="entry name" value="HTH-TYPE TRANSCRIPTIONAL REGULATORY PROTEIN GABR"/>
    <property type="match status" value="1"/>
</dbReference>
<keyword evidence="7" id="KW-0032">Aminotransferase</keyword>
<dbReference type="SUPFAM" id="SSF53383">
    <property type="entry name" value="PLP-dependent transferases"/>
    <property type="match status" value="1"/>
</dbReference>
<dbReference type="InterPro" id="IPR036390">
    <property type="entry name" value="WH_DNA-bd_sf"/>
</dbReference>
<evidence type="ECO:0000256" key="3">
    <source>
        <dbReference type="ARBA" id="ARBA00023015"/>
    </source>
</evidence>
<dbReference type="RefSeq" id="WP_304601567.1">
    <property type="nucleotide sequence ID" value="NZ_JAUQYP010000001.1"/>
</dbReference>
<dbReference type="InterPro" id="IPR015424">
    <property type="entry name" value="PyrdxlP-dep_Trfase"/>
</dbReference>
<dbReference type="PANTHER" id="PTHR46577:SF1">
    <property type="entry name" value="HTH-TYPE TRANSCRIPTIONAL REGULATORY PROTEIN GABR"/>
    <property type="match status" value="1"/>
</dbReference>
<evidence type="ECO:0000256" key="5">
    <source>
        <dbReference type="ARBA" id="ARBA00023163"/>
    </source>
</evidence>
<dbReference type="GO" id="GO:0008483">
    <property type="term" value="F:transaminase activity"/>
    <property type="evidence" value="ECO:0007669"/>
    <property type="project" value="UniProtKB-KW"/>
</dbReference>
<keyword evidence="2" id="KW-0663">Pyridoxal phosphate</keyword>
<sequence length="474" mass="49402">MSTSDRRIAGPALARLVGRVPTGVPAYLGLSDAVTRAVTDGALPVGTRVPSERELAGALGLSRTTISAAYQQLRERGLLRTRQGSGSVTTLPDAGPGATLLPSDDAGPVDLATAAPAAPPALVGAARRAMDRLPHHIGGGGYAQLGLPELRAHLADRYTARGIPTTADQILVTSGAQGATSLLAAALVGPGDRVAVENPAYPHTLAAIRAAGARPVPVPVHHAGLDLELLEATVRRAAPGLVHITPDHHNPTGTSLDPEARERLRRIATRHRTPVIGDETLSDLTLEGPPPEPFLGRDPDEHLVAVGSASKSFWGGLRLGWIRAHRDLILRLGQARVHRDLGAPVLDQLVLVELLADADALLAERRAELRTRRDALVEAIERALPWQVAVPAGGLSVWVDLGAPLSSALAAVAPRHGVRVTPGSAFGVDGGFETRMRLPFAAPAEHLVRGVTALASAWATLGPRAAAQTETIPV</sequence>
<dbReference type="Proteomes" id="UP001232536">
    <property type="component" value="Unassembled WGS sequence"/>
</dbReference>
<dbReference type="EMBL" id="JAUQYP010000001">
    <property type="protein sequence ID" value="MDO8107976.1"/>
    <property type="molecule type" value="Genomic_DNA"/>
</dbReference>
<organism evidence="7 8">
    <name type="scientific">Actinotalea lenta</name>
    <dbReference type="NCBI Taxonomy" id="3064654"/>
    <lineage>
        <taxon>Bacteria</taxon>
        <taxon>Bacillati</taxon>
        <taxon>Actinomycetota</taxon>
        <taxon>Actinomycetes</taxon>
        <taxon>Micrococcales</taxon>
        <taxon>Cellulomonadaceae</taxon>
        <taxon>Actinotalea</taxon>
    </lineage>
</organism>
<keyword evidence="7" id="KW-0808">Transferase</keyword>
<evidence type="ECO:0000256" key="1">
    <source>
        <dbReference type="ARBA" id="ARBA00005384"/>
    </source>
</evidence>
<dbReference type="SMART" id="SM00345">
    <property type="entry name" value="HTH_GNTR"/>
    <property type="match status" value="1"/>
</dbReference>
<evidence type="ECO:0000256" key="2">
    <source>
        <dbReference type="ARBA" id="ARBA00022898"/>
    </source>
</evidence>
<dbReference type="Gene3D" id="1.10.10.10">
    <property type="entry name" value="Winged helix-like DNA-binding domain superfamily/Winged helix DNA-binding domain"/>
    <property type="match status" value="1"/>
</dbReference>
<dbReference type="InterPro" id="IPR036388">
    <property type="entry name" value="WH-like_DNA-bd_sf"/>
</dbReference>
<proteinExistence type="inferred from homology"/>
<dbReference type="PRINTS" id="PR00035">
    <property type="entry name" value="HTHGNTR"/>
</dbReference>
<dbReference type="InterPro" id="IPR004839">
    <property type="entry name" value="Aminotransferase_I/II_large"/>
</dbReference>
<reference evidence="7 8" key="1">
    <citation type="submission" date="2023-07" db="EMBL/GenBank/DDBJ databases">
        <title>Description of novel actinomycetes strains, isolated from tidal flat sediment.</title>
        <authorList>
            <person name="Lu C."/>
        </authorList>
    </citation>
    <scope>NUCLEOTIDE SEQUENCE [LARGE SCALE GENOMIC DNA]</scope>
    <source>
        <strain evidence="7 8">SYSU T00b441</strain>
    </source>
</reference>
<protein>
    <submittedName>
        <fullName evidence="7">PLP-dependent aminotransferase family protein</fullName>
    </submittedName>
</protein>
<dbReference type="InterPro" id="IPR000524">
    <property type="entry name" value="Tscrpt_reg_HTH_GntR"/>
</dbReference>
<dbReference type="PROSITE" id="PS50949">
    <property type="entry name" value="HTH_GNTR"/>
    <property type="match status" value="1"/>
</dbReference>
<gene>
    <name evidence="7" type="ORF">Q6348_12295</name>
</gene>
<dbReference type="InterPro" id="IPR015421">
    <property type="entry name" value="PyrdxlP-dep_Trfase_major"/>
</dbReference>
<evidence type="ECO:0000313" key="8">
    <source>
        <dbReference type="Proteomes" id="UP001232536"/>
    </source>
</evidence>
<comment type="similarity">
    <text evidence="1">In the C-terminal section; belongs to the class-I pyridoxal-phosphate-dependent aminotransferase family.</text>
</comment>
<feature type="domain" description="HTH gntR-type" evidence="6">
    <location>
        <begin position="24"/>
        <end position="92"/>
    </location>
</feature>
<evidence type="ECO:0000256" key="4">
    <source>
        <dbReference type="ARBA" id="ARBA00023125"/>
    </source>
</evidence>
<dbReference type="SUPFAM" id="SSF46785">
    <property type="entry name" value="Winged helix' DNA-binding domain"/>
    <property type="match status" value="1"/>
</dbReference>
<accession>A0ABT9DBR8</accession>
<dbReference type="CDD" id="cd07377">
    <property type="entry name" value="WHTH_GntR"/>
    <property type="match status" value="1"/>
</dbReference>
<dbReference type="Pfam" id="PF00392">
    <property type="entry name" value="GntR"/>
    <property type="match status" value="1"/>
</dbReference>
<keyword evidence="5" id="KW-0804">Transcription</keyword>
<dbReference type="Gene3D" id="3.40.640.10">
    <property type="entry name" value="Type I PLP-dependent aspartate aminotransferase-like (Major domain)"/>
    <property type="match status" value="1"/>
</dbReference>
<dbReference type="CDD" id="cd00609">
    <property type="entry name" value="AAT_like"/>
    <property type="match status" value="1"/>
</dbReference>
<dbReference type="InterPro" id="IPR051446">
    <property type="entry name" value="HTH_trans_reg/aminotransferase"/>
</dbReference>
<evidence type="ECO:0000313" key="7">
    <source>
        <dbReference type="EMBL" id="MDO8107976.1"/>
    </source>
</evidence>
<name>A0ABT9DBR8_9CELL</name>
<keyword evidence="3" id="KW-0805">Transcription regulation</keyword>
<keyword evidence="4" id="KW-0238">DNA-binding</keyword>